<gene>
    <name evidence="1" type="ORF">GCM10009843_01490</name>
</gene>
<evidence type="ECO:0000313" key="2">
    <source>
        <dbReference type="Proteomes" id="UP001500575"/>
    </source>
</evidence>
<name>A0ABP5JDD6_9ACTN</name>
<accession>A0ABP5JDD6</accession>
<sequence length="111" mass="11148">MLRPPRRHASTGIVFPSLLSFTSTTITPNGDRKAGLQLTCGTGDKGCAGTIVVTAAHRKLGTIPIDLAEESSATLPLPSAVPAGATEVTFDVHVTTGAGPTSLVTLPVGGA</sequence>
<dbReference type="Proteomes" id="UP001500575">
    <property type="component" value="Unassembled WGS sequence"/>
</dbReference>
<reference evidence="2" key="1">
    <citation type="journal article" date="2019" name="Int. J. Syst. Evol. Microbiol.">
        <title>The Global Catalogue of Microorganisms (GCM) 10K type strain sequencing project: providing services to taxonomists for standard genome sequencing and annotation.</title>
        <authorList>
            <consortium name="The Broad Institute Genomics Platform"/>
            <consortium name="The Broad Institute Genome Sequencing Center for Infectious Disease"/>
            <person name="Wu L."/>
            <person name="Ma J."/>
        </authorList>
    </citation>
    <scope>NUCLEOTIDE SEQUENCE [LARGE SCALE GENOMIC DNA]</scope>
    <source>
        <strain evidence="2">JCM 16021</strain>
    </source>
</reference>
<organism evidence="1 2">
    <name type="scientific">Nocardioides bigeumensis</name>
    <dbReference type="NCBI Taxonomy" id="433657"/>
    <lineage>
        <taxon>Bacteria</taxon>
        <taxon>Bacillati</taxon>
        <taxon>Actinomycetota</taxon>
        <taxon>Actinomycetes</taxon>
        <taxon>Propionibacteriales</taxon>
        <taxon>Nocardioidaceae</taxon>
        <taxon>Nocardioides</taxon>
    </lineage>
</organism>
<comment type="caution">
    <text evidence="1">The sequence shown here is derived from an EMBL/GenBank/DDBJ whole genome shotgun (WGS) entry which is preliminary data.</text>
</comment>
<proteinExistence type="predicted"/>
<keyword evidence="2" id="KW-1185">Reference proteome</keyword>
<protein>
    <submittedName>
        <fullName evidence="1">Uncharacterized protein</fullName>
    </submittedName>
</protein>
<dbReference type="EMBL" id="BAAAQQ010000001">
    <property type="protein sequence ID" value="GAA2113620.1"/>
    <property type="molecule type" value="Genomic_DNA"/>
</dbReference>
<evidence type="ECO:0000313" key="1">
    <source>
        <dbReference type="EMBL" id="GAA2113620.1"/>
    </source>
</evidence>
<dbReference type="RefSeq" id="WP_344301579.1">
    <property type="nucleotide sequence ID" value="NZ_BAAAQQ010000001.1"/>
</dbReference>